<keyword evidence="4" id="KW-1185">Reference proteome</keyword>
<name>A0A251SE72_HELAN</name>
<keyword evidence="1" id="KW-0732">Signal</keyword>
<sequence length="71" mass="7640">MSSLDKSPLLAIVILLLLPVDIASAETLRIIPFASMLKQTLIFSTPLGAAGTPSRLKVSRKMFSLVYLPSP</sequence>
<organism evidence="3 4">
    <name type="scientific">Helianthus annuus</name>
    <name type="common">Common sunflower</name>
    <dbReference type="NCBI Taxonomy" id="4232"/>
    <lineage>
        <taxon>Eukaryota</taxon>
        <taxon>Viridiplantae</taxon>
        <taxon>Streptophyta</taxon>
        <taxon>Embryophyta</taxon>
        <taxon>Tracheophyta</taxon>
        <taxon>Spermatophyta</taxon>
        <taxon>Magnoliopsida</taxon>
        <taxon>eudicotyledons</taxon>
        <taxon>Gunneridae</taxon>
        <taxon>Pentapetalae</taxon>
        <taxon>asterids</taxon>
        <taxon>campanulids</taxon>
        <taxon>Asterales</taxon>
        <taxon>Asteraceae</taxon>
        <taxon>Asteroideae</taxon>
        <taxon>Heliantheae alliance</taxon>
        <taxon>Heliantheae</taxon>
        <taxon>Helianthus</taxon>
    </lineage>
</organism>
<feature type="chain" id="PRO_5041122351" description="Secreted protein" evidence="1">
    <location>
        <begin position="26"/>
        <end position="71"/>
    </location>
</feature>
<dbReference type="EMBL" id="MNCJ02000329">
    <property type="protein sequence ID" value="KAF5767446.1"/>
    <property type="molecule type" value="Genomic_DNA"/>
</dbReference>
<proteinExistence type="predicted"/>
<gene>
    <name evidence="3" type="ORF">HannXRQ_Chr14g0431371</name>
    <name evidence="2" type="ORF">HanXRQr2_Chr14g0624431</name>
</gene>
<dbReference type="AlphaFoldDB" id="A0A251SE72"/>
<dbReference type="Proteomes" id="UP000215914">
    <property type="component" value="Chromosome 14"/>
</dbReference>
<dbReference type="EMBL" id="CM007903">
    <property type="protein sequence ID" value="OTF97146.1"/>
    <property type="molecule type" value="Genomic_DNA"/>
</dbReference>
<evidence type="ECO:0000256" key="1">
    <source>
        <dbReference type="SAM" id="SignalP"/>
    </source>
</evidence>
<evidence type="ECO:0008006" key="5">
    <source>
        <dbReference type="Google" id="ProtNLM"/>
    </source>
</evidence>
<evidence type="ECO:0000313" key="3">
    <source>
        <dbReference type="EMBL" id="OTF97146.1"/>
    </source>
</evidence>
<accession>A0A251SE72</accession>
<evidence type="ECO:0000313" key="2">
    <source>
        <dbReference type="EMBL" id="KAF5767446.1"/>
    </source>
</evidence>
<reference evidence="2 4" key="1">
    <citation type="journal article" date="2017" name="Nature">
        <title>The sunflower genome provides insights into oil metabolism, flowering and Asterid evolution.</title>
        <authorList>
            <person name="Badouin H."/>
            <person name="Gouzy J."/>
            <person name="Grassa C.J."/>
            <person name="Murat F."/>
            <person name="Staton S.E."/>
            <person name="Cottret L."/>
            <person name="Lelandais-Briere C."/>
            <person name="Owens G.L."/>
            <person name="Carrere S."/>
            <person name="Mayjonade B."/>
            <person name="Legrand L."/>
            <person name="Gill N."/>
            <person name="Kane N.C."/>
            <person name="Bowers J.E."/>
            <person name="Hubner S."/>
            <person name="Bellec A."/>
            <person name="Berard A."/>
            <person name="Berges H."/>
            <person name="Blanchet N."/>
            <person name="Boniface M.C."/>
            <person name="Brunel D."/>
            <person name="Catrice O."/>
            <person name="Chaidir N."/>
            <person name="Claudel C."/>
            <person name="Donnadieu C."/>
            <person name="Faraut T."/>
            <person name="Fievet G."/>
            <person name="Helmstetter N."/>
            <person name="King M."/>
            <person name="Knapp S.J."/>
            <person name="Lai Z."/>
            <person name="Le Paslier M.C."/>
            <person name="Lippi Y."/>
            <person name="Lorenzon L."/>
            <person name="Mandel J.R."/>
            <person name="Marage G."/>
            <person name="Marchand G."/>
            <person name="Marquand E."/>
            <person name="Bret-Mestries E."/>
            <person name="Morien E."/>
            <person name="Nambeesan S."/>
            <person name="Nguyen T."/>
            <person name="Pegot-Espagnet P."/>
            <person name="Pouilly N."/>
            <person name="Raftis F."/>
            <person name="Sallet E."/>
            <person name="Schiex T."/>
            <person name="Thomas J."/>
            <person name="Vandecasteele C."/>
            <person name="Vares D."/>
            <person name="Vear F."/>
            <person name="Vautrin S."/>
            <person name="Crespi M."/>
            <person name="Mangin B."/>
            <person name="Burke J.M."/>
            <person name="Salse J."/>
            <person name="Munos S."/>
            <person name="Vincourt P."/>
            <person name="Rieseberg L.H."/>
            <person name="Langlade N.B."/>
        </authorList>
    </citation>
    <scope>NUCLEOTIDE SEQUENCE [LARGE SCALE GENOMIC DNA]</scope>
    <source>
        <strain evidence="4">cv. SF193</strain>
        <tissue evidence="2">Leaves</tissue>
    </source>
</reference>
<protein>
    <recommendedName>
        <fullName evidence="5">Secreted protein</fullName>
    </recommendedName>
</protein>
<reference evidence="2" key="3">
    <citation type="submission" date="2020-06" db="EMBL/GenBank/DDBJ databases">
        <title>Helianthus annuus Genome sequencing and assembly Release 2.</title>
        <authorList>
            <person name="Gouzy J."/>
            <person name="Langlade N."/>
            <person name="Munos S."/>
        </authorList>
    </citation>
    <scope>NUCLEOTIDE SEQUENCE</scope>
    <source>
        <tissue evidence="2">Leaves</tissue>
    </source>
</reference>
<feature type="signal peptide" evidence="1">
    <location>
        <begin position="1"/>
        <end position="25"/>
    </location>
</feature>
<dbReference type="InParanoid" id="A0A251SE72"/>
<reference evidence="3" key="2">
    <citation type="submission" date="2017-02" db="EMBL/GenBank/DDBJ databases">
        <title>Sunflower complete genome.</title>
        <authorList>
            <person name="Langlade N."/>
            <person name="Munos S."/>
        </authorList>
    </citation>
    <scope>NUCLEOTIDE SEQUENCE [LARGE SCALE GENOMIC DNA]</scope>
    <source>
        <tissue evidence="3">Leaves</tissue>
    </source>
</reference>
<evidence type="ECO:0000313" key="4">
    <source>
        <dbReference type="Proteomes" id="UP000215914"/>
    </source>
</evidence>
<dbReference type="Gramene" id="mRNA:HanXRQr2_Chr14g0624431">
    <property type="protein sequence ID" value="mRNA:HanXRQr2_Chr14g0624431"/>
    <property type="gene ID" value="HanXRQr2_Chr14g0624431"/>
</dbReference>